<sequence length="823" mass="92574">MFIEEIGGKRFNSVTSPTREAPKHLSGYCRHQRPEKFASSMTCRLDSAVVCTNMPISAAHWSSAVTVEGDDCASVLQEASNTVEWAPGISLPFQDPVQYEMNPFEHGTQYSRGCVFITRLSAIANNIISRKAPTVFGDGSYLTHQPQHDTVAIKGRNKWPRRRNTANCGGTGALKNSRLDPRIQQTQLELYLNSPAVGEHEADGKGRSSRVSCSSRRRHFPTTYPQTIPSSAERRRPLHKRSRSRGGDLRLGMPGTCSHKFSTLLPNQTVDNIKYSDDRDGKTTRKTKFTNVLQKCVCRVRRAGGPWYNVEAQVECAKGLHHRFKVTSRVRDSVRNTRECKRGLATEPDAVLGQLLLKQQLELYPRYLDELRLAFLVLVEVLAELLGAARRRRGRRAAAGARRRRAPLARRRPRRPGARAVALALFVHCRRLLQREVHRRRALLPQRPHRVQQAAAVRRIEHADGVQVVVAVVDERLRVLAQVQRAQPFHHDVAVATHCRLPQKKKKNCQAFISSRPTTDDEPSQPRTVSPRRLFEKTEHTPSRAHVPLKPEGFTRAARCDRSAPSLSARVVPTVRADNNHRPPRQRLISAKVYGAMKAIIVPRIPVACHIYVTDPLTNGIVRHDSHLRKSGDPAGDWTRFALVEGEQANRSSTMSPRGRGVEACRLISEGKSSKITGTESKSRTLVKVTWIQHGRRPTEMTEHGRRLCQIPLCPNADNYRPTTAVNCKCSKRSPSAARHRMKSRRPERQRVATVSMVVNLQAVTAASLPSYVIGFVAANLVVSSTVPTHKHKTAFNLEIWEDSQRFLIVPMVTWQRTARLEK</sequence>
<evidence type="ECO:0000256" key="1">
    <source>
        <dbReference type="SAM" id="MobiDB-lite"/>
    </source>
</evidence>
<keyword evidence="3" id="KW-1185">Reference proteome</keyword>
<feature type="compositionally biased region" description="Basic and acidic residues" evidence="1">
    <location>
        <begin position="533"/>
        <end position="542"/>
    </location>
</feature>
<reference evidence="2 3" key="1">
    <citation type="submission" date="2023-02" db="EMBL/GenBank/DDBJ databases">
        <title>LHISI_Scaffold_Assembly.</title>
        <authorList>
            <person name="Stuart O.P."/>
            <person name="Cleave R."/>
            <person name="Magrath M.J.L."/>
            <person name="Mikheyev A.S."/>
        </authorList>
    </citation>
    <scope>NUCLEOTIDE SEQUENCE [LARGE SCALE GENOMIC DNA]</scope>
    <source>
        <strain evidence="2">Daus_M_001</strain>
        <tissue evidence="2">Leg muscle</tissue>
    </source>
</reference>
<comment type="caution">
    <text evidence="2">The sequence shown here is derived from an EMBL/GenBank/DDBJ whole genome shotgun (WGS) entry which is preliminary data.</text>
</comment>
<gene>
    <name evidence="2" type="ORF">PR048_018482</name>
</gene>
<dbReference type="Proteomes" id="UP001159363">
    <property type="component" value="Chromosome 5"/>
</dbReference>
<evidence type="ECO:0000313" key="3">
    <source>
        <dbReference type="Proteomes" id="UP001159363"/>
    </source>
</evidence>
<evidence type="ECO:0000313" key="2">
    <source>
        <dbReference type="EMBL" id="KAJ8881994.1"/>
    </source>
</evidence>
<feature type="region of interest" description="Disordered" evidence="1">
    <location>
        <begin position="513"/>
        <end position="548"/>
    </location>
</feature>
<accession>A0ABQ9HCL3</accession>
<feature type="region of interest" description="Disordered" evidence="1">
    <location>
        <begin position="195"/>
        <end position="252"/>
    </location>
</feature>
<organism evidence="2 3">
    <name type="scientific">Dryococelus australis</name>
    <dbReference type="NCBI Taxonomy" id="614101"/>
    <lineage>
        <taxon>Eukaryota</taxon>
        <taxon>Metazoa</taxon>
        <taxon>Ecdysozoa</taxon>
        <taxon>Arthropoda</taxon>
        <taxon>Hexapoda</taxon>
        <taxon>Insecta</taxon>
        <taxon>Pterygota</taxon>
        <taxon>Neoptera</taxon>
        <taxon>Polyneoptera</taxon>
        <taxon>Phasmatodea</taxon>
        <taxon>Verophasmatodea</taxon>
        <taxon>Anareolatae</taxon>
        <taxon>Phasmatidae</taxon>
        <taxon>Eurycanthinae</taxon>
        <taxon>Dryococelus</taxon>
    </lineage>
</organism>
<name>A0ABQ9HCL3_9NEOP</name>
<protein>
    <submittedName>
        <fullName evidence="2">Uncharacterized protein</fullName>
    </submittedName>
</protein>
<proteinExistence type="predicted"/>
<dbReference type="EMBL" id="JARBHB010000006">
    <property type="protein sequence ID" value="KAJ8881994.1"/>
    <property type="molecule type" value="Genomic_DNA"/>
</dbReference>